<sequence length="75" mass="8412">MTALREPRDIAKLPDGTIFQSDLNCLWDRRHGGRRWVKRGGGVQAIDPDRLTGVFESVPIAYFKDPLPAKVVSYG</sequence>
<gene>
    <name evidence="1" type="primary">142</name>
    <name evidence="1" type="ORF">PBI_DUKE13_142</name>
</gene>
<accession>A0A3S9UB05</accession>
<proteinExistence type="predicted"/>
<name>A0A3S9UB05_9CAUD</name>
<reference evidence="1 2" key="1">
    <citation type="submission" date="2018-12" db="EMBL/GenBank/DDBJ databases">
        <authorList>
            <person name="Betsko A.J."/>
            <person name="Stoner T.H."/>
            <person name="Garlena R.A."/>
            <person name="Russell D.A."/>
            <person name="Pope W.H."/>
            <person name="Jacobs-Sera D."/>
            <person name="Hatfull G.F."/>
        </authorList>
    </citation>
    <scope>NUCLEOTIDE SEQUENCE [LARGE SCALE GENOMIC DNA]</scope>
</reference>
<evidence type="ECO:0000313" key="1">
    <source>
        <dbReference type="EMBL" id="AZS07479.1"/>
    </source>
</evidence>
<dbReference type="EMBL" id="MK279849">
    <property type="protein sequence ID" value="AZS07479.1"/>
    <property type="molecule type" value="Genomic_DNA"/>
</dbReference>
<evidence type="ECO:0000313" key="2">
    <source>
        <dbReference type="Proteomes" id="UP000287876"/>
    </source>
</evidence>
<protein>
    <submittedName>
        <fullName evidence="1">Uncharacterized protein</fullName>
    </submittedName>
</protein>
<organism evidence="1 2">
    <name type="scientific">Mycobacterium phage Duke13</name>
    <dbReference type="NCBI Taxonomy" id="2499038"/>
    <lineage>
        <taxon>Viruses</taxon>
        <taxon>Duplodnaviria</taxon>
        <taxon>Heunggongvirae</taxon>
        <taxon>Uroviricota</taxon>
        <taxon>Caudoviricetes</taxon>
        <taxon>Omegavirus</taxon>
        <taxon>Omegavirus baka</taxon>
    </lineage>
</organism>
<dbReference type="Proteomes" id="UP000287876">
    <property type="component" value="Segment"/>
</dbReference>